<proteinExistence type="predicted"/>
<sequence>MEENLVQNWIDTDKKLYDLIVEIESTVTSFTEQAAMAFEKLSKLYNIPRMPSDIDDEGVDNDEELDGVIVKRSLFEEHALIKYLADEEDDPRSLVLSAAFHLLNDYRVDLFQVAEKEFGENIPEKCKIGIKGEGFNGEVVFPQKESKSWFELGCKIMKQIN</sequence>
<name>A0ABR7J7R4_9FLAO</name>
<evidence type="ECO:0000313" key="1">
    <source>
        <dbReference type="EMBL" id="MBC5841578.1"/>
    </source>
</evidence>
<dbReference type="Proteomes" id="UP000629963">
    <property type="component" value="Unassembled WGS sequence"/>
</dbReference>
<comment type="caution">
    <text evidence="1">The sequence shown here is derived from an EMBL/GenBank/DDBJ whole genome shotgun (WGS) entry which is preliminary data.</text>
</comment>
<dbReference type="RefSeq" id="WP_187010140.1">
    <property type="nucleotide sequence ID" value="NZ_JACRUI010000002.1"/>
</dbReference>
<accession>A0ABR7J7R4</accession>
<evidence type="ECO:0000313" key="2">
    <source>
        <dbReference type="Proteomes" id="UP000629963"/>
    </source>
</evidence>
<protein>
    <submittedName>
        <fullName evidence="1">Uncharacterized protein</fullName>
    </submittedName>
</protein>
<reference evidence="1 2" key="1">
    <citation type="submission" date="2020-08" db="EMBL/GenBank/DDBJ databases">
        <title>Description of novel Flavobacterium F-380 isolate.</title>
        <authorList>
            <person name="Saticioglu I.B."/>
            <person name="Duman M."/>
            <person name="Altun S."/>
        </authorList>
    </citation>
    <scope>NUCLEOTIDE SEQUENCE [LARGE SCALE GENOMIC DNA]</scope>
    <source>
        <strain evidence="1 2">F-380</strain>
    </source>
</reference>
<organism evidence="1 2">
    <name type="scientific">Flavobacterium kayseriense</name>
    <dbReference type="NCBI Taxonomy" id="2764714"/>
    <lineage>
        <taxon>Bacteria</taxon>
        <taxon>Pseudomonadati</taxon>
        <taxon>Bacteroidota</taxon>
        <taxon>Flavobacteriia</taxon>
        <taxon>Flavobacteriales</taxon>
        <taxon>Flavobacteriaceae</taxon>
        <taxon>Flavobacterium</taxon>
    </lineage>
</organism>
<keyword evidence="2" id="KW-1185">Reference proteome</keyword>
<gene>
    <name evidence="1" type="ORF">H8R23_09175</name>
</gene>
<dbReference type="EMBL" id="JACRUJ010000002">
    <property type="protein sequence ID" value="MBC5841578.1"/>
    <property type="molecule type" value="Genomic_DNA"/>
</dbReference>